<reference evidence="2 3" key="1">
    <citation type="submission" date="2015-09" db="EMBL/GenBank/DDBJ databases">
        <authorList>
            <consortium name="Pathogen Informatics"/>
        </authorList>
    </citation>
    <scope>NUCLEOTIDE SEQUENCE [LARGE SCALE GENOMIC DNA]</scope>
    <source>
        <strain evidence="2 3">2789STDY5834928</strain>
    </source>
</reference>
<evidence type="ECO:0000313" key="3">
    <source>
        <dbReference type="Proteomes" id="UP000095662"/>
    </source>
</evidence>
<dbReference type="STRING" id="39492.ERS852540_00046"/>
<gene>
    <name evidence="2" type="ORF">ERS852540_00046</name>
</gene>
<accession>A0A174YZP1</accession>
<dbReference type="InterPro" id="IPR046085">
    <property type="entry name" value="DUF6103"/>
</dbReference>
<evidence type="ECO:0000313" key="2">
    <source>
        <dbReference type="EMBL" id="CUQ80625.1"/>
    </source>
</evidence>
<evidence type="ECO:0000256" key="1">
    <source>
        <dbReference type="SAM" id="MobiDB-lite"/>
    </source>
</evidence>
<feature type="compositionally biased region" description="Basic and acidic residues" evidence="1">
    <location>
        <begin position="74"/>
        <end position="90"/>
    </location>
</feature>
<organism evidence="2 3">
    <name type="scientific">[Eubacterium] siraeum</name>
    <dbReference type="NCBI Taxonomy" id="39492"/>
    <lineage>
        <taxon>Bacteria</taxon>
        <taxon>Bacillati</taxon>
        <taxon>Bacillota</taxon>
        <taxon>Clostridia</taxon>
        <taxon>Eubacteriales</taxon>
        <taxon>Oscillospiraceae</taxon>
        <taxon>Oscillospiraceae incertae sedis</taxon>
    </lineage>
</organism>
<feature type="region of interest" description="Disordered" evidence="1">
    <location>
        <begin position="60"/>
        <end position="90"/>
    </location>
</feature>
<sequence>MKKTTFNISFDEDKASALVLYLSQKGATVETELEKALDTLYTKTVPAGVRDFIDMKSGTVSSSAVPKARKPKLPKTEHTEVSEVSANERH</sequence>
<proteinExistence type="predicted"/>
<dbReference type="Pfam" id="PF19598">
    <property type="entry name" value="DUF6103"/>
    <property type="match status" value="1"/>
</dbReference>
<dbReference type="EMBL" id="CZBY01000001">
    <property type="protein sequence ID" value="CUQ80625.1"/>
    <property type="molecule type" value="Genomic_DNA"/>
</dbReference>
<dbReference type="Proteomes" id="UP000095662">
    <property type="component" value="Unassembled WGS sequence"/>
</dbReference>
<protein>
    <submittedName>
        <fullName evidence="2">Uncharacterized protein</fullName>
    </submittedName>
</protein>
<name>A0A174YZP1_9FIRM</name>
<dbReference type="OrthoDB" id="1708300at2"/>
<dbReference type="AlphaFoldDB" id="A0A174YZP1"/>